<protein>
    <submittedName>
        <fullName evidence="2">ISAs1 family transposase</fullName>
    </submittedName>
</protein>
<feature type="domain" description="Transposase IS4-like" evidence="1">
    <location>
        <begin position="42"/>
        <end position="273"/>
    </location>
</feature>
<evidence type="ECO:0000259" key="1">
    <source>
        <dbReference type="Pfam" id="PF01609"/>
    </source>
</evidence>
<dbReference type="GO" id="GO:0003677">
    <property type="term" value="F:DNA binding"/>
    <property type="evidence" value="ECO:0007669"/>
    <property type="project" value="InterPro"/>
</dbReference>
<proteinExistence type="predicted"/>
<dbReference type="InterPro" id="IPR051698">
    <property type="entry name" value="Transposase_11-like"/>
</dbReference>
<dbReference type="PANTHER" id="PTHR30298">
    <property type="entry name" value="H REPEAT-ASSOCIATED PREDICTED TRANSPOSASE"/>
    <property type="match status" value="1"/>
</dbReference>
<feature type="non-terminal residue" evidence="2">
    <location>
        <position position="276"/>
    </location>
</feature>
<accession>A0A7Y4A2R4</accession>
<dbReference type="AlphaFoldDB" id="A0A7Y4A2R4"/>
<gene>
    <name evidence="2" type="ORF">F0225_19360</name>
</gene>
<comment type="caution">
    <text evidence="2">The sequence shown here is derived from an EMBL/GenBank/DDBJ whole genome shotgun (WGS) entry which is preliminary data.</text>
</comment>
<name>A0A7Y4A2R4_9VIBR</name>
<dbReference type="PANTHER" id="PTHR30298:SF0">
    <property type="entry name" value="PROTEIN YBFL-RELATED"/>
    <property type="match status" value="1"/>
</dbReference>
<dbReference type="GO" id="GO:0006313">
    <property type="term" value="P:DNA transposition"/>
    <property type="evidence" value="ECO:0007669"/>
    <property type="project" value="InterPro"/>
</dbReference>
<evidence type="ECO:0000313" key="3">
    <source>
        <dbReference type="Proteomes" id="UP000565719"/>
    </source>
</evidence>
<evidence type="ECO:0000313" key="2">
    <source>
        <dbReference type="EMBL" id="NOH73468.1"/>
    </source>
</evidence>
<dbReference type="NCBIfam" id="NF033564">
    <property type="entry name" value="transpos_ISAs1"/>
    <property type="match status" value="1"/>
</dbReference>
<dbReference type="GO" id="GO:0004803">
    <property type="term" value="F:transposase activity"/>
    <property type="evidence" value="ECO:0007669"/>
    <property type="project" value="InterPro"/>
</dbReference>
<dbReference type="InterPro" id="IPR002559">
    <property type="entry name" value="Transposase_11"/>
</dbReference>
<organism evidence="2 3">
    <name type="scientific">Vibrio pectenicida</name>
    <dbReference type="NCBI Taxonomy" id="62763"/>
    <lineage>
        <taxon>Bacteria</taxon>
        <taxon>Pseudomonadati</taxon>
        <taxon>Pseudomonadota</taxon>
        <taxon>Gammaproteobacteria</taxon>
        <taxon>Vibrionales</taxon>
        <taxon>Vibrionaceae</taxon>
        <taxon>Vibrio</taxon>
    </lineage>
</organism>
<dbReference type="Pfam" id="PF01609">
    <property type="entry name" value="DDE_Tnp_1"/>
    <property type="match status" value="1"/>
</dbReference>
<sequence length="276" mass="31000">LFLNGIPVDDTIARIISTISPEHFHECFINWMSSIHTLTHGQVIAIDGKTLRGSYNREDRTSTIHMISAYASSNKLVLGQLKTEQKSNEITAIPKLIKMLDIKGALVTIDAMACQTKIAKAIVEQGGDYLLAVKSNQGKLRLAIEEAFSTHRSNVANDLSLEQGHGRIESRQCYVFDSAELSGDFSRWKGLKSIVMVENFRFEKNKSMGLEYRYYISSKALNAEQAASAVREHWGIESMHWSLDVSMNEDACQIYKDHGAENLSCLRHMSLNMLRA</sequence>
<dbReference type="Proteomes" id="UP000565719">
    <property type="component" value="Unassembled WGS sequence"/>
</dbReference>
<dbReference type="InterPro" id="IPR047647">
    <property type="entry name" value="ISAs1_transpos"/>
</dbReference>
<dbReference type="EMBL" id="VTXC01000125">
    <property type="protein sequence ID" value="NOH73468.1"/>
    <property type="molecule type" value="Genomic_DNA"/>
</dbReference>
<dbReference type="RefSeq" id="WP_171362405.1">
    <property type="nucleotide sequence ID" value="NZ_VTXC01000125.1"/>
</dbReference>
<reference evidence="2 3" key="1">
    <citation type="submission" date="2019-09" db="EMBL/GenBank/DDBJ databases">
        <title>Draft genome sequencing and comparative genomics of hatchery-associated Vibrios.</title>
        <authorList>
            <person name="Kehlet-Delgado H."/>
            <person name="Mueller R.S."/>
        </authorList>
    </citation>
    <scope>NUCLEOTIDE SEQUENCE [LARGE SCALE GENOMIC DNA]</scope>
    <source>
        <strain evidence="2 3">99-46-Y</strain>
    </source>
</reference>
<feature type="non-terminal residue" evidence="2">
    <location>
        <position position="1"/>
    </location>
</feature>